<dbReference type="HAMAP" id="MF_01161">
    <property type="entry name" value="tRNA_Ile_lys_synt"/>
    <property type="match status" value="1"/>
</dbReference>
<dbReference type="PANTHER" id="PTHR43033">
    <property type="entry name" value="TRNA(ILE)-LYSIDINE SYNTHASE-RELATED"/>
    <property type="match status" value="1"/>
</dbReference>
<comment type="subcellular location">
    <subcellularLocation>
        <location evidence="1 8">Cytoplasm</location>
    </subcellularLocation>
</comment>
<dbReference type="Gene3D" id="3.40.50.620">
    <property type="entry name" value="HUPs"/>
    <property type="match status" value="1"/>
</dbReference>
<dbReference type="Gene3D" id="1.20.59.20">
    <property type="match status" value="1"/>
</dbReference>
<name>A0ABX1TY49_9PROT</name>
<dbReference type="Proteomes" id="UP000749010">
    <property type="component" value="Unassembled WGS sequence"/>
</dbReference>
<gene>
    <name evidence="8 10" type="primary">tilS</name>
    <name evidence="10" type="ORF">E4Q23_15990</name>
</gene>
<dbReference type="SUPFAM" id="SSF52402">
    <property type="entry name" value="Adenine nucleotide alpha hydrolases-like"/>
    <property type="match status" value="1"/>
</dbReference>
<evidence type="ECO:0000256" key="2">
    <source>
        <dbReference type="ARBA" id="ARBA00022490"/>
    </source>
</evidence>
<dbReference type="RefSeq" id="WP_169067580.1">
    <property type="nucleotide sequence ID" value="NZ_SPMY01000045.1"/>
</dbReference>
<dbReference type="CDD" id="cd01992">
    <property type="entry name" value="TilS_N"/>
    <property type="match status" value="1"/>
</dbReference>
<dbReference type="NCBIfam" id="TIGR02433">
    <property type="entry name" value="lysidine_TilS_C"/>
    <property type="match status" value="1"/>
</dbReference>
<dbReference type="EMBL" id="SPMY01000045">
    <property type="protein sequence ID" value="NMQ29130.1"/>
    <property type="molecule type" value="Genomic_DNA"/>
</dbReference>
<comment type="caution">
    <text evidence="10">The sequence shown here is derived from an EMBL/GenBank/DDBJ whole genome shotgun (WGS) entry which is preliminary data.</text>
</comment>
<protein>
    <recommendedName>
        <fullName evidence="8">tRNA(Ile)-lysidine synthase</fullName>
        <ecNumber evidence="8">6.3.4.19</ecNumber>
    </recommendedName>
    <alternativeName>
        <fullName evidence="8">tRNA(Ile)-2-lysyl-cytidine synthase</fullName>
    </alternativeName>
    <alternativeName>
        <fullName evidence="8">tRNA(Ile)-lysidine synthetase</fullName>
    </alternativeName>
</protein>
<dbReference type="Pfam" id="PF11734">
    <property type="entry name" value="TilS_C"/>
    <property type="match status" value="1"/>
</dbReference>
<evidence type="ECO:0000256" key="5">
    <source>
        <dbReference type="ARBA" id="ARBA00022741"/>
    </source>
</evidence>
<evidence type="ECO:0000313" key="11">
    <source>
        <dbReference type="Proteomes" id="UP000749010"/>
    </source>
</evidence>
<dbReference type="Pfam" id="PF09179">
    <property type="entry name" value="TilS"/>
    <property type="match status" value="1"/>
</dbReference>
<feature type="domain" description="Lysidine-tRNA(Ile) synthetase C-terminal" evidence="9">
    <location>
        <begin position="381"/>
        <end position="454"/>
    </location>
</feature>
<dbReference type="Pfam" id="PF01171">
    <property type="entry name" value="ATP_bind_3"/>
    <property type="match status" value="1"/>
</dbReference>
<evidence type="ECO:0000256" key="1">
    <source>
        <dbReference type="ARBA" id="ARBA00004496"/>
    </source>
</evidence>
<dbReference type="InterPro" id="IPR015262">
    <property type="entry name" value="tRNA_Ile_lys_synt_subst-bd"/>
</dbReference>
<dbReference type="InterPro" id="IPR014729">
    <property type="entry name" value="Rossmann-like_a/b/a_fold"/>
</dbReference>
<feature type="binding site" evidence="8">
    <location>
        <begin position="45"/>
        <end position="50"/>
    </location>
    <ligand>
        <name>ATP</name>
        <dbReference type="ChEBI" id="CHEBI:30616"/>
    </ligand>
</feature>
<comment type="catalytic activity">
    <reaction evidence="7 8">
        <text>cytidine(34) in tRNA(Ile2) + L-lysine + ATP = lysidine(34) in tRNA(Ile2) + AMP + diphosphate + H(+)</text>
        <dbReference type="Rhea" id="RHEA:43744"/>
        <dbReference type="Rhea" id="RHEA-COMP:10625"/>
        <dbReference type="Rhea" id="RHEA-COMP:10670"/>
        <dbReference type="ChEBI" id="CHEBI:15378"/>
        <dbReference type="ChEBI" id="CHEBI:30616"/>
        <dbReference type="ChEBI" id="CHEBI:32551"/>
        <dbReference type="ChEBI" id="CHEBI:33019"/>
        <dbReference type="ChEBI" id="CHEBI:82748"/>
        <dbReference type="ChEBI" id="CHEBI:83665"/>
        <dbReference type="ChEBI" id="CHEBI:456215"/>
        <dbReference type="EC" id="6.3.4.19"/>
    </reaction>
</comment>
<reference evidence="10 11" key="1">
    <citation type="submission" date="2019-03" db="EMBL/GenBank/DDBJ databases">
        <title>Metabolic reconstructions from genomes of highly enriched 'Candidatus Accumulibacter' and 'Candidatus Competibacter' bioreactor populations.</title>
        <authorList>
            <person name="Annavajhala M.K."/>
            <person name="Welles L."/>
            <person name="Abbas B."/>
            <person name="Sorokin D."/>
            <person name="Park H."/>
            <person name="Van Loosdrecht M."/>
            <person name="Chandran K."/>
        </authorList>
    </citation>
    <scope>NUCLEOTIDE SEQUENCE [LARGE SCALE GENOMIC DNA]</scope>
    <source>
        <strain evidence="10 11">SBR_S</strain>
    </source>
</reference>
<dbReference type="InterPro" id="IPR012795">
    <property type="entry name" value="tRNA_Ile_lys_synt_N"/>
</dbReference>
<evidence type="ECO:0000256" key="3">
    <source>
        <dbReference type="ARBA" id="ARBA00022598"/>
    </source>
</evidence>
<accession>A0ABX1TY49</accession>
<comment type="similarity">
    <text evidence="8">Belongs to the tRNA(Ile)-lysidine synthase family.</text>
</comment>
<dbReference type="PANTHER" id="PTHR43033:SF1">
    <property type="entry name" value="TRNA(ILE)-LYSIDINE SYNTHASE-RELATED"/>
    <property type="match status" value="1"/>
</dbReference>
<dbReference type="NCBIfam" id="TIGR02432">
    <property type="entry name" value="lysidine_TilS_N"/>
    <property type="match status" value="1"/>
</dbReference>
<keyword evidence="3 8" id="KW-0436">Ligase</keyword>
<evidence type="ECO:0000313" key="10">
    <source>
        <dbReference type="EMBL" id="NMQ29130.1"/>
    </source>
</evidence>
<keyword evidence="6 8" id="KW-0067">ATP-binding</keyword>
<dbReference type="EC" id="6.3.4.19" evidence="8"/>
<dbReference type="SUPFAM" id="SSF82829">
    <property type="entry name" value="MesJ substrate recognition domain-like"/>
    <property type="match status" value="1"/>
</dbReference>
<evidence type="ECO:0000256" key="4">
    <source>
        <dbReference type="ARBA" id="ARBA00022694"/>
    </source>
</evidence>
<keyword evidence="2 8" id="KW-0963">Cytoplasm</keyword>
<comment type="domain">
    <text evidence="8">The N-terminal region contains the highly conserved SGGXDS motif, predicted to be a P-loop motif involved in ATP binding.</text>
</comment>
<proteinExistence type="inferred from homology"/>
<evidence type="ECO:0000256" key="7">
    <source>
        <dbReference type="ARBA" id="ARBA00048539"/>
    </source>
</evidence>
<keyword evidence="11" id="KW-1185">Reference proteome</keyword>
<dbReference type="InterPro" id="IPR011063">
    <property type="entry name" value="TilS/TtcA_N"/>
</dbReference>
<evidence type="ECO:0000256" key="6">
    <source>
        <dbReference type="ARBA" id="ARBA00022840"/>
    </source>
</evidence>
<comment type="function">
    <text evidence="8">Ligates lysine onto the cytidine present at position 34 of the AUA codon-specific tRNA(Ile) that contains the anticodon CAU, in an ATP-dependent manner. Cytidine is converted to lysidine, thus changing the amino acid specificity of the tRNA from methionine to isoleucine.</text>
</comment>
<keyword evidence="4 8" id="KW-0819">tRNA processing</keyword>
<organism evidence="10 11">
    <name type="scientific">Candidatus Accumulibacter phosphatis</name>
    <dbReference type="NCBI Taxonomy" id="327160"/>
    <lineage>
        <taxon>Bacteria</taxon>
        <taxon>Pseudomonadati</taxon>
        <taxon>Pseudomonadota</taxon>
        <taxon>Betaproteobacteria</taxon>
        <taxon>Candidatus Accumulibacter</taxon>
    </lineage>
</organism>
<evidence type="ECO:0000259" key="9">
    <source>
        <dbReference type="SMART" id="SM00977"/>
    </source>
</evidence>
<sequence>MAGSKSWPAAKTSAAQASAAPILQTLAAFFETRLLSGSRLCVGLSGGVDSVVLLHALDCLRRSGLQVDLSAVHVDHALSSNAAAWAAFCVDFCRRLQVPLEIHRVEVPRASGEGLEAAARRVRHAAFAACRAEWLALAHHRDDQAETVLFRLLRGAGVAGAAGMPAERPQPRGPRLIRPLLDVSRSLILRYAEMHSLAWIEDESNADCHYRRNHLRREVMPRIAVHFPGAAQALARAARHFSEATELLDELAQADRAALIGECGRIDLARFNALSPARARNLLRSELLASGFRAPEARWLDEALRQLKTAAAASQTCIATVDGEVHTYRGKLYIFAHCPALGNLAVSWNGELRLPWGDGWVSFVRRSGKGVSRRLLAAAPVFLRVRQGGERLRPDARRPARTLRKLLQEAAVPPWERARLPLLCCGERLAWVAGLGVDAAFACAAGEEGVELLWERGDGQAPAGFALSGKPAACIGQATG</sequence>
<dbReference type="SUPFAM" id="SSF56037">
    <property type="entry name" value="PheT/TilS domain"/>
    <property type="match status" value="1"/>
</dbReference>
<dbReference type="InterPro" id="IPR012796">
    <property type="entry name" value="Lysidine-tRNA-synth_C"/>
</dbReference>
<evidence type="ECO:0000256" key="8">
    <source>
        <dbReference type="HAMAP-Rule" id="MF_01161"/>
    </source>
</evidence>
<dbReference type="InterPro" id="IPR012094">
    <property type="entry name" value="tRNA_Ile_lys_synt"/>
</dbReference>
<keyword evidence="5 8" id="KW-0547">Nucleotide-binding</keyword>
<dbReference type="SMART" id="SM00977">
    <property type="entry name" value="TilS_C"/>
    <property type="match status" value="1"/>
</dbReference>